<dbReference type="SMART" id="SM00382">
    <property type="entry name" value="AAA"/>
    <property type="match status" value="1"/>
</dbReference>
<evidence type="ECO:0000256" key="1">
    <source>
        <dbReference type="ARBA" id="ARBA00006474"/>
    </source>
</evidence>
<dbReference type="InterPro" id="IPR036388">
    <property type="entry name" value="WH-like_DNA-bd_sf"/>
</dbReference>
<keyword evidence="7" id="KW-0472">Membrane</keyword>
<dbReference type="InterPro" id="IPR002543">
    <property type="entry name" value="FtsK_dom"/>
</dbReference>
<dbReference type="InterPro" id="IPR041027">
    <property type="entry name" value="FtsK_alpha"/>
</dbReference>
<gene>
    <name evidence="9" type="ORF">A9A59_1438</name>
</gene>
<keyword evidence="10" id="KW-1185">Reference proteome</keyword>
<proteinExistence type="inferred from homology"/>
<keyword evidence="7" id="KW-0812">Transmembrane</keyword>
<dbReference type="Gene3D" id="3.40.50.300">
    <property type="entry name" value="P-loop containing nucleotide triphosphate hydrolases"/>
    <property type="match status" value="1"/>
</dbReference>
<keyword evidence="2 5" id="KW-0547">Nucleotide-binding</keyword>
<evidence type="ECO:0000259" key="8">
    <source>
        <dbReference type="PROSITE" id="PS50901"/>
    </source>
</evidence>
<reference evidence="9 10" key="1">
    <citation type="submission" date="2017-09" db="EMBL/GenBank/DDBJ databases">
        <title>Sequencing the genomes of two abundant thermophiles in Great Basin hot springs: Thermocrinis jamiesonii and novel Chloroflexi Thermoflexus hugenholtzii.</title>
        <authorList>
            <person name="Hedlund B."/>
        </authorList>
    </citation>
    <scope>NUCLEOTIDE SEQUENCE [LARGE SCALE GENOMIC DNA]</scope>
    <source>
        <strain evidence="9 10">G233</strain>
    </source>
</reference>
<keyword evidence="4" id="KW-0238">DNA-binding</keyword>
<dbReference type="PROSITE" id="PS50901">
    <property type="entry name" value="FTSK"/>
    <property type="match status" value="1"/>
</dbReference>
<name>A0A2A9HGU0_TEPT2</name>
<dbReference type="PANTHER" id="PTHR22683:SF41">
    <property type="entry name" value="DNA TRANSLOCASE FTSK"/>
    <property type="match status" value="1"/>
</dbReference>
<feature type="transmembrane region" description="Helical" evidence="7">
    <location>
        <begin position="38"/>
        <end position="58"/>
    </location>
</feature>
<dbReference type="InterPro" id="IPR050206">
    <property type="entry name" value="FtsK/SpoIIIE/SftA"/>
</dbReference>
<organism evidence="9 10">
    <name type="scientific">Tepidiforma thermophila (strain KCTC 52669 / CGMCC 1.13589 / G233)</name>
    <dbReference type="NCBI Taxonomy" id="2761530"/>
    <lineage>
        <taxon>Bacteria</taxon>
        <taxon>Bacillati</taxon>
        <taxon>Chloroflexota</taxon>
        <taxon>Tepidiformia</taxon>
        <taxon>Tepidiformales</taxon>
        <taxon>Tepidiformaceae</taxon>
        <taxon>Tepidiforma</taxon>
    </lineage>
</organism>
<comment type="similarity">
    <text evidence="1">Belongs to the FtsK/SpoIIIE/SftA family.</text>
</comment>
<feature type="transmembrane region" description="Helical" evidence="7">
    <location>
        <begin position="145"/>
        <end position="171"/>
    </location>
</feature>
<dbReference type="GO" id="GO:0005524">
    <property type="term" value="F:ATP binding"/>
    <property type="evidence" value="ECO:0007669"/>
    <property type="project" value="UniProtKB-UniRule"/>
</dbReference>
<evidence type="ECO:0000256" key="5">
    <source>
        <dbReference type="PROSITE-ProRule" id="PRU00289"/>
    </source>
</evidence>
<dbReference type="GO" id="GO:0003677">
    <property type="term" value="F:DNA binding"/>
    <property type="evidence" value="ECO:0007669"/>
    <property type="project" value="UniProtKB-KW"/>
</dbReference>
<protein>
    <submittedName>
        <fullName evidence="9">S-DNA-T family DNA segregation ATPase FtsK/SpoIIIE</fullName>
    </submittedName>
</protein>
<dbReference type="InterPro" id="IPR027417">
    <property type="entry name" value="P-loop_NTPase"/>
</dbReference>
<evidence type="ECO:0000256" key="4">
    <source>
        <dbReference type="ARBA" id="ARBA00023125"/>
    </source>
</evidence>
<feature type="binding site" evidence="5">
    <location>
        <begin position="504"/>
        <end position="511"/>
    </location>
    <ligand>
        <name>ATP</name>
        <dbReference type="ChEBI" id="CHEBI:30616"/>
    </ligand>
</feature>
<dbReference type="SUPFAM" id="SSF46785">
    <property type="entry name" value="Winged helix' DNA-binding domain"/>
    <property type="match status" value="1"/>
</dbReference>
<dbReference type="PANTHER" id="PTHR22683">
    <property type="entry name" value="SPORULATION PROTEIN RELATED"/>
    <property type="match status" value="1"/>
</dbReference>
<dbReference type="InterPro" id="IPR003593">
    <property type="entry name" value="AAA+_ATPase"/>
</dbReference>
<dbReference type="Pfam" id="PF09397">
    <property type="entry name" value="FtsK_gamma"/>
    <property type="match status" value="1"/>
</dbReference>
<keyword evidence="7" id="KW-1133">Transmembrane helix</keyword>
<dbReference type="Gene3D" id="3.30.980.40">
    <property type="match status" value="1"/>
</dbReference>
<dbReference type="RefSeq" id="WP_165772562.1">
    <property type="nucleotide sequence ID" value="NZ_PDJQ01000001.1"/>
</dbReference>
<evidence type="ECO:0000313" key="10">
    <source>
        <dbReference type="Proteomes" id="UP000223071"/>
    </source>
</evidence>
<evidence type="ECO:0000256" key="2">
    <source>
        <dbReference type="ARBA" id="ARBA00022741"/>
    </source>
</evidence>
<feature type="compositionally biased region" description="Basic residues" evidence="6">
    <location>
        <begin position="1"/>
        <end position="21"/>
    </location>
</feature>
<sequence>MAARTTKSRARPVRSPSRRSGRGAARTRTGSIALIRRWWKAAAGATATAGFAVWVALFDGAAALERARDEVLRVIGFGMLVLAGWAVYGAAASWRGWYLDRRLFARRTAGAAALGLFVWGLLGLNEARWAVGTVDFSEVSLGGRFGQALVAGLLGKVAWVSLFVIAAVLLAPGPSRWVAVHVPLWLQEAWERRLPHRAAAAVGRWIAFIFRRPEREEEIVIGAGEFVPAQAAGPPLEAPPVVFRPRIEPGAPASTVGTGAAAAFTTVPAEAPAPPEPEPEAEELPSAFAQDAAGSPAEPEPEEPEQLGLPLETRSGWHLPAMELLNPPQPSASRRHDNAARAQLIVDTLASFGVDATVVEINEGPTVTQFGVEPGWEVRYKEVPLRDENGKPIVGPDGRPKTERVEVSRTRVRVNKITALQNDLALALAAPSLRIEAPVPGRAIVGIEVPNDSATVVTLRSVMETKEFAELARKSKLAIALGKGVAGAPVVADLATMPHLLIAGATGSGKSVCMNAIIACIMMNATPDDVRFVMVDPKRVELVGYSGIPHMAFSEVIVDMDKVVGVLQAVVGEMEARYKKFAELGVRNIEGYNKHPRTLKKLPYWVVIIDELADLMMAAPFEVEKLICRLAQLARATGIHLIVATQRPSVDVVTGLIKANFPTRIAFAVTSQTDSRTILDMGGAEKLLGRGDMLYLPRDAGKPIRIQGVYLSDAEVERLVTFWKDDRFRSLAPETADALLEEALAAQNGGEANIEVEEDDPLVIQARALAEKHQRISPALLQRRLRVGYLKAAKILELLEAEGVVGPREEGDSRRVLARAGTDDDG</sequence>
<dbReference type="Proteomes" id="UP000223071">
    <property type="component" value="Unassembled WGS sequence"/>
</dbReference>
<evidence type="ECO:0000256" key="3">
    <source>
        <dbReference type="ARBA" id="ARBA00022840"/>
    </source>
</evidence>
<dbReference type="AlphaFoldDB" id="A0A2A9HGU0"/>
<feature type="region of interest" description="Disordered" evidence="6">
    <location>
        <begin position="1"/>
        <end position="26"/>
    </location>
</feature>
<dbReference type="InterPro" id="IPR018541">
    <property type="entry name" value="Ftsk_gamma"/>
</dbReference>
<evidence type="ECO:0000256" key="7">
    <source>
        <dbReference type="SAM" id="Phobius"/>
    </source>
</evidence>
<dbReference type="Pfam" id="PF17854">
    <property type="entry name" value="FtsK_alpha"/>
    <property type="match status" value="2"/>
</dbReference>
<dbReference type="Pfam" id="PF01580">
    <property type="entry name" value="FtsK_SpoIIIE"/>
    <property type="match status" value="1"/>
</dbReference>
<comment type="caution">
    <text evidence="9">The sequence shown here is derived from an EMBL/GenBank/DDBJ whole genome shotgun (WGS) entry which is preliminary data.</text>
</comment>
<dbReference type="SMART" id="SM00843">
    <property type="entry name" value="Ftsk_gamma"/>
    <property type="match status" value="1"/>
</dbReference>
<dbReference type="Gene3D" id="1.10.10.10">
    <property type="entry name" value="Winged helix-like DNA-binding domain superfamily/Winged helix DNA-binding domain"/>
    <property type="match status" value="1"/>
</dbReference>
<feature type="region of interest" description="Disordered" evidence="6">
    <location>
        <begin position="269"/>
        <end position="308"/>
    </location>
</feature>
<accession>A0A2A9HGU0</accession>
<dbReference type="InterPro" id="IPR036390">
    <property type="entry name" value="WH_DNA-bd_sf"/>
</dbReference>
<evidence type="ECO:0000313" key="9">
    <source>
        <dbReference type="EMBL" id="PFG74225.1"/>
    </source>
</evidence>
<keyword evidence="3 5" id="KW-0067">ATP-binding</keyword>
<evidence type="ECO:0000256" key="6">
    <source>
        <dbReference type="SAM" id="MobiDB-lite"/>
    </source>
</evidence>
<feature type="domain" description="FtsK" evidence="8">
    <location>
        <begin position="487"/>
        <end position="676"/>
    </location>
</feature>
<dbReference type="SUPFAM" id="SSF52540">
    <property type="entry name" value="P-loop containing nucleoside triphosphate hydrolases"/>
    <property type="match status" value="1"/>
</dbReference>
<dbReference type="EMBL" id="PDJQ01000001">
    <property type="protein sequence ID" value="PFG74225.1"/>
    <property type="molecule type" value="Genomic_DNA"/>
</dbReference>
<dbReference type="CDD" id="cd01127">
    <property type="entry name" value="TrwB_TraG_TraD_VirD4"/>
    <property type="match status" value="1"/>
</dbReference>
<feature type="transmembrane region" description="Helical" evidence="7">
    <location>
        <begin position="70"/>
        <end position="92"/>
    </location>
</feature>